<evidence type="ECO:0000313" key="8">
    <source>
        <dbReference type="Proteomes" id="UP000317366"/>
    </source>
</evidence>
<dbReference type="InterPro" id="IPR013815">
    <property type="entry name" value="ATP_grasp_subdomain_1"/>
</dbReference>
<keyword evidence="4" id="KW-0067">ATP-binding</keyword>
<dbReference type="GO" id="GO:0008716">
    <property type="term" value="F:D-alanine-D-alanine ligase activity"/>
    <property type="evidence" value="ECO:0007669"/>
    <property type="project" value="InterPro"/>
</dbReference>
<sequence length="350" mass="39014">MDSSSLRIGVLYDEWAADKEPAADPAPDKVGKRRRRLDKPDREEIFEALTKKGHQPAYFCLDGRPRSLKALTSAEVDVMFNLTESYGGDDTKDINIAAYLDLLGIPYTGSGPSGLHLAQDKAVAKRLFSFHGIRTPNFATVYQGRLQWADDVHFPVIVKPKREDGSIGIAFSAVAGSIKELMERIDALHADLDAPVLIEEYIEGRELYVSVLGNDPPVALPVIELNLDDLPEGTPRIAGTEVKWERGTAAYRKTKLRFPEDIGESLLAEIQETAVKACQALEIRDYARVDFRLTPKRRFYTLEVNPNPWLHSTAEFALAAKQSGREHADLIQEVVDLALARYRGISRARS</sequence>
<dbReference type="Proteomes" id="UP000319829">
    <property type="component" value="Unassembled WGS sequence"/>
</dbReference>
<comment type="caution">
    <text evidence="6">The sequence shown here is derived from an EMBL/GenBank/DDBJ whole genome shotgun (WGS) entry which is preliminary data.</text>
</comment>
<dbReference type="InterPro" id="IPR011095">
    <property type="entry name" value="Dala_Dala_lig_C"/>
</dbReference>
<dbReference type="SUPFAM" id="SSF56059">
    <property type="entry name" value="Glutathione synthetase ATP-binding domain-like"/>
    <property type="match status" value="1"/>
</dbReference>
<evidence type="ECO:0000313" key="6">
    <source>
        <dbReference type="EMBL" id="TMQ55471.1"/>
    </source>
</evidence>
<feature type="domain" description="ATP-grasp" evidence="5">
    <location>
        <begin position="125"/>
        <end position="336"/>
    </location>
</feature>
<evidence type="ECO:0000259" key="5">
    <source>
        <dbReference type="PROSITE" id="PS50975"/>
    </source>
</evidence>
<reference evidence="8 9" key="1">
    <citation type="journal article" date="2019" name="Nat. Microbiol.">
        <title>Mediterranean grassland soil C-N compound turnover is dependent on rainfall and depth, and is mediated by genomically divergent microorganisms.</title>
        <authorList>
            <person name="Diamond S."/>
            <person name="Andeer P.F."/>
            <person name="Li Z."/>
            <person name="Crits-Christoph A."/>
            <person name="Burstein D."/>
            <person name="Anantharaman K."/>
            <person name="Lane K.R."/>
            <person name="Thomas B.C."/>
            <person name="Pan C."/>
            <person name="Northen T.R."/>
            <person name="Banfield J.F."/>
        </authorList>
    </citation>
    <scope>NUCLEOTIDE SEQUENCE [LARGE SCALE GENOMIC DNA]</scope>
    <source>
        <strain evidence="6">WS_4</strain>
        <strain evidence="7">WS_7</strain>
    </source>
</reference>
<accession>A0A538SVU1</accession>
<evidence type="ECO:0000256" key="3">
    <source>
        <dbReference type="ARBA" id="ARBA00023316"/>
    </source>
</evidence>
<keyword evidence="2" id="KW-0436">Ligase</keyword>
<evidence type="ECO:0000256" key="2">
    <source>
        <dbReference type="ARBA" id="ARBA00022598"/>
    </source>
</evidence>
<keyword evidence="4" id="KW-0547">Nucleotide-binding</keyword>
<comment type="similarity">
    <text evidence="1">Belongs to the D-alanine--D-alanine ligase family.</text>
</comment>
<keyword evidence="3" id="KW-0961">Cell wall biogenesis/degradation</keyword>
<dbReference type="EMBL" id="VBOU01000025">
    <property type="protein sequence ID" value="TMQ55471.1"/>
    <property type="molecule type" value="Genomic_DNA"/>
</dbReference>
<dbReference type="Pfam" id="PF07478">
    <property type="entry name" value="Dala_Dala_lig_C"/>
    <property type="match status" value="1"/>
</dbReference>
<dbReference type="GO" id="GO:0005524">
    <property type="term" value="F:ATP binding"/>
    <property type="evidence" value="ECO:0007669"/>
    <property type="project" value="UniProtKB-UniRule"/>
</dbReference>
<protein>
    <submittedName>
        <fullName evidence="6">ATP-grasp domain-containing protein</fullName>
    </submittedName>
</protein>
<dbReference type="GO" id="GO:0046872">
    <property type="term" value="F:metal ion binding"/>
    <property type="evidence" value="ECO:0007669"/>
    <property type="project" value="InterPro"/>
</dbReference>
<dbReference type="InterPro" id="IPR016185">
    <property type="entry name" value="PreATP-grasp_dom_sf"/>
</dbReference>
<organism evidence="6 9">
    <name type="scientific">Eiseniibacteriota bacterium</name>
    <dbReference type="NCBI Taxonomy" id="2212470"/>
    <lineage>
        <taxon>Bacteria</taxon>
        <taxon>Candidatus Eiseniibacteriota</taxon>
    </lineage>
</organism>
<dbReference type="AlphaFoldDB" id="A0A538SVU1"/>
<dbReference type="PROSITE" id="PS50975">
    <property type="entry name" value="ATP_GRASP"/>
    <property type="match status" value="1"/>
</dbReference>
<evidence type="ECO:0000256" key="4">
    <source>
        <dbReference type="PROSITE-ProRule" id="PRU00409"/>
    </source>
</evidence>
<dbReference type="Gene3D" id="3.30.1490.20">
    <property type="entry name" value="ATP-grasp fold, A domain"/>
    <property type="match status" value="1"/>
</dbReference>
<dbReference type="Gene3D" id="3.30.470.20">
    <property type="entry name" value="ATP-grasp fold, B domain"/>
    <property type="match status" value="1"/>
</dbReference>
<dbReference type="PANTHER" id="PTHR23132:SF26">
    <property type="entry name" value="BLR7451 PROTEIN"/>
    <property type="match status" value="1"/>
</dbReference>
<proteinExistence type="inferred from homology"/>
<evidence type="ECO:0000256" key="1">
    <source>
        <dbReference type="ARBA" id="ARBA00010871"/>
    </source>
</evidence>
<name>A0A538SVU1_UNCEI</name>
<dbReference type="PANTHER" id="PTHR23132">
    <property type="entry name" value="D-ALANINE--D-ALANINE LIGASE"/>
    <property type="match status" value="1"/>
</dbReference>
<dbReference type="InterPro" id="IPR011761">
    <property type="entry name" value="ATP-grasp"/>
</dbReference>
<evidence type="ECO:0000313" key="9">
    <source>
        <dbReference type="Proteomes" id="UP000319829"/>
    </source>
</evidence>
<dbReference type="Gene3D" id="3.40.50.20">
    <property type="match status" value="1"/>
</dbReference>
<dbReference type="Proteomes" id="UP000317366">
    <property type="component" value="Unassembled WGS sequence"/>
</dbReference>
<dbReference type="GO" id="GO:0071555">
    <property type="term" value="P:cell wall organization"/>
    <property type="evidence" value="ECO:0007669"/>
    <property type="project" value="UniProtKB-KW"/>
</dbReference>
<dbReference type="SUPFAM" id="SSF52440">
    <property type="entry name" value="PreATP-grasp domain"/>
    <property type="match status" value="1"/>
</dbReference>
<evidence type="ECO:0000313" key="7">
    <source>
        <dbReference type="EMBL" id="TMQ63508.1"/>
    </source>
</evidence>
<gene>
    <name evidence="6" type="ORF">E6K74_03250</name>
    <name evidence="7" type="ORF">E6K77_05120</name>
</gene>
<dbReference type="EMBL" id="VBOX01000057">
    <property type="protein sequence ID" value="TMQ63508.1"/>
    <property type="molecule type" value="Genomic_DNA"/>
</dbReference>